<reference evidence="2" key="1">
    <citation type="submission" date="2015-07" db="EMBL/GenBank/DDBJ databases">
        <title>Adaptation to a free-living lifestyle via gene acquisitions in the diplomonad Trepomonas sp. PC1.</title>
        <authorList>
            <person name="Xu F."/>
            <person name="Jerlstrom-Hultqvist J."/>
            <person name="Kolisko M."/>
            <person name="Simpson A.G.B."/>
            <person name="Roger A.J."/>
            <person name="Svard S.G."/>
            <person name="Andersson J.O."/>
        </authorList>
    </citation>
    <scope>NUCLEOTIDE SEQUENCE</scope>
    <source>
        <strain evidence="2">PC1</strain>
    </source>
</reference>
<evidence type="ECO:0000313" key="2">
    <source>
        <dbReference type="EMBL" id="JAP90822.1"/>
    </source>
</evidence>
<dbReference type="PROSITE" id="PS50053">
    <property type="entry name" value="UBIQUITIN_2"/>
    <property type="match status" value="1"/>
</dbReference>
<name>A0A146K1Q5_9EUKA</name>
<gene>
    <name evidence="2" type="ORF">TPC1_17765</name>
</gene>
<evidence type="ECO:0000259" key="1">
    <source>
        <dbReference type="PROSITE" id="PS50053"/>
    </source>
</evidence>
<protein>
    <recommendedName>
        <fullName evidence="1">Ubiquitin-like domain-containing protein</fullName>
    </recommendedName>
</protein>
<sequence>GNQQTISVYNVSTKESLNISIQNTVTVHELKTNIFQITQIEPENQRLLLNGKEINDESVINKLYRLESGLILTQSLYVPPLSGHSAIDASKELVNKELFVKLEQIHGPVDESGLNILDSKIGGKPFLPIGENVPVNKDKQPVRLLCQLNMMQMPHIPGFPADGILQFFVDTYDYCIASHGHEFELTNDRIHVKYRTADQVDTFIKHFQSGQHKEHDIKYALDIKNYCWFRGCQSQFARSTIANKAPMFQKYKPEFITVAKVIGVQCVEEYKKEQFEQETDSEERENMEFKQGCQECKLGGVPCFSQYPVYTDMVCLLQLESKGILLIGDCGVLHFFIKEEDLKAKNFSNVIFQFDCL</sequence>
<proteinExistence type="predicted"/>
<dbReference type="Pfam" id="PF00240">
    <property type="entry name" value="ubiquitin"/>
    <property type="match status" value="1"/>
</dbReference>
<organism evidence="2">
    <name type="scientific">Trepomonas sp. PC1</name>
    <dbReference type="NCBI Taxonomy" id="1076344"/>
    <lineage>
        <taxon>Eukaryota</taxon>
        <taxon>Metamonada</taxon>
        <taxon>Diplomonadida</taxon>
        <taxon>Hexamitidae</taxon>
        <taxon>Hexamitinae</taxon>
        <taxon>Trepomonas</taxon>
    </lineage>
</organism>
<feature type="non-terminal residue" evidence="2">
    <location>
        <position position="1"/>
    </location>
</feature>
<dbReference type="Gene3D" id="2.30.320.10">
    <property type="entry name" value="YwqG-like"/>
    <property type="match status" value="1"/>
</dbReference>
<dbReference type="Gene3D" id="3.10.20.90">
    <property type="entry name" value="Phosphatidylinositol 3-kinase Catalytic Subunit, Chain A, domain 1"/>
    <property type="match status" value="1"/>
</dbReference>
<dbReference type="InterPro" id="IPR029071">
    <property type="entry name" value="Ubiquitin-like_domsf"/>
</dbReference>
<accession>A0A146K1Q5</accession>
<dbReference type="AlphaFoldDB" id="A0A146K1Q5"/>
<dbReference type="InterPro" id="IPR000626">
    <property type="entry name" value="Ubiquitin-like_dom"/>
</dbReference>
<dbReference type="SUPFAM" id="SSF103032">
    <property type="entry name" value="Hypothetical protein YwqG"/>
    <property type="match status" value="1"/>
</dbReference>
<dbReference type="PANTHER" id="PTHR36436:SF6">
    <property type="entry name" value="SLL5081 PROTEIN"/>
    <property type="match status" value="1"/>
</dbReference>
<dbReference type="InterPro" id="IPR015315">
    <property type="entry name" value="DUF1963"/>
</dbReference>
<dbReference type="SUPFAM" id="SSF54236">
    <property type="entry name" value="Ubiquitin-like"/>
    <property type="match status" value="1"/>
</dbReference>
<dbReference type="EMBL" id="GDID01005784">
    <property type="protein sequence ID" value="JAP90822.1"/>
    <property type="molecule type" value="Transcribed_RNA"/>
</dbReference>
<feature type="domain" description="Ubiquitin-like" evidence="1">
    <location>
        <begin position="4"/>
        <end position="63"/>
    </location>
</feature>
<dbReference type="InterPro" id="IPR035948">
    <property type="entry name" value="YwqG-like_sf"/>
</dbReference>
<dbReference type="PANTHER" id="PTHR36436">
    <property type="entry name" value="SLL5081 PROTEIN"/>
    <property type="match status" value="1"/>
</dbReference>
<dbReference type="Pfam" id="PF09234">
    <property type="entry name" value="DUF1963"/>
    <property type="match status" value="1"/>
</dbReference>